<feature type="domain" description="HTH araC/xylS-type" evidence="4">
    <location>
        <begin position="155"/>
        <end position="255"/>
    </location>
</feature>
<dbReference type="SUPFAM" id="SSF46689">
    <property type="entry name" value="Homeodomain-like"/>
    <property type="match status" value="1"/>
</dbReference>
<dbReference type="Proteomes" id="UP000288812">
    <property type="component" value="Unassembled WGS sequence"/>
</dbReference>
<organism evidence="5 6">
    <name type="scientific">Anaerosphaera multitolerans</name>
    <dbReference type="NCBI Taxonomy" id="2487351"/>
    <lineage>
        <taxon>Bacteria</taxon>
        <taxon>Bacillati</taxon>
        <taxon>Bacillota</taxon>
        <taxon>Tissierellia</taxon>
        <taxon>Tissierellales</taxon>
        <taxon>Peptoniphilaceae</taxon>
        <taxon>Anaerosphaera</taxon>
    </lineage>
</organism>
<evidence type="ECO:0000256" key="2">
    <source>
        <dbReference type="ARBA" id="ARBA00023125"/>
    </source>
</evidence>
<dbReference type="GO" id="GO:0003700">
    <property type="term" value="F:DNA-binding transcription factor activity"/>
    <property type="evidence" value="ECO:0007669"/>
    <property type="project" value="InterPro"/>
</dbReference>
<dbReference type="PANTHER" id="PTHR46796">
    <property type="entry name" value="HTH-TYPE TRANSCRIPTIONAL ACTIVATOR RHAS-RELATED"/>
    <property type="match status" value="1"/>
</dbReference>
<keyword evidence="2" id="KW-0238">DNA-binding</keyword>
<comment type="caution">
    <text evidence="5">The sequence shown here is derived from an EMBL/GenBank/DDBJ whole genome shotgun (WGS) entry which is preliminary data.</text>
</comment>
<evidence type="ECO:0000256" key="1">
    <source>
        <dbReference type="ARBA" id="ARBA00023015"/>
    </source>
</evidence>
<accession>A0A437S8Q4</accession>
<dbReference type="RefSeq" id="WP_127723192.1">
    <property type="nucleotide sequence ID" value="NZ_RLIH01000002.1"/>
</dbReference>
<evidence type="ECO:0000313" key="5">
    <source>
        <dbReference type="EMBL" id="RVU55476.1"/>
    </source>
</evidence>
<evidence type="ECO:0000313" key="6">
    <source>
        <dbReference type="Proteomes" id="UP000288812"/>
    </source>
</evidence>
<protein>
    <submittedName>
        <fullName evidence="5">Helix-turn-helix domain-containing protein</fullName>
    </submittedName>
</protein>
<sequence>MYYPIQIPYKLDENFLKHIKYNEEKVKELSNFVICYWEMIPRTKENIHINNIIITDGCIDLVVDFDNKVVGFSGMSTTDFNFTVSLPGRFMGLRFLPGAFYQLTGISASIAMDNFLNIQEVYEDFDCQRFLNLSFNEAKTYLLDFIKIKFESLNPSTYTLLFNKLCENPPSTARELHMLLNLSASQCQRNFIKHYGIGPKKVLSILRFQKCLRILTSTESKPIDILELVQYYDQSHFINDFKGNIGITPFELLSKYRDD</sequence>
<dbReference type="InterPro" id="IPR046532">
    <property type="entry name" value="DUF6597"/>
</dbReference>
<keyword evidence="1" id="KW-0805">Transcription regulation</keyword>
<dbReference type="Gene3D" id="1.10.10.60">
    <property type="entry name" value="Homeodomain-like"/>
    <property type="match status" value="1"/>
</dbReference>
<dbReference type="InterPro" id="IPR018060">
    <property type="entry name" value="HTH_AraC"/>
</dbReference>
<gene>
    <name evidence="5" type="ORF">EF514_01740</name>
</gene>
<proteinExistence type="predicted"/>
<reference evidence="5 6" key="1">
    <citation type="submission" date="2018-11" db="EMBL/GenBank/DDBJ databases">
        <title>Genome sequencing and assembly of Anaerosphaera sp. nov., GS7-6-2.</title>
        <authorList>
            <person name="Rettenmaier R."/>
            <person name="Liebl W."/>
            <person name="Zverlov V."/>
        </authorList>
    </citation>
    <scope>NUCLEOTIDE SEQUENCE [LARGE SCALE GENOMIC DNA]</scope>
    <source>
        <strain evidence="5 6">GS7-6-2</strain>
    </source>
</reference>
<dbReference type="SMART" id="SM00342">
    <property type="entry name" value="HTH_ARAC"/>
    <property type="match status" value="1"/>
</dbReference>
<dbReference type="Pfam" id="PF20240">
    <property type="entry name" value="DUF6597"/>
    <property type="match status" value="1"/>
</dbReference>
<evidence type="ECO:0000259" key="4">
    <source>
        <dbReference type="PROSITE" id="PS01124"/>
    </source>
</evidence>
<dbReference type="PROSITE" id="PS01124">
    <property type="entry name" value="HTH_ARAC_FAMILY_2"/>
    <property type="match status" value="1"/>
</dbReference>
<name>A0A437S8Q4_9FIRM</name>
<dbReference type="Pfam" id="PF12833">
    <property type="entry name" value="HTH_18"/>
    <property type="match status" value="1"/>
</dbReference>
<dbReference type="OrthoDB" id="183331at2"/>
<dbReference type="InterPro" id="IPR009057">
    <property type="entry name" value="Homeodomain-like_sf"/>
</dbReference>
<keyword evidence="6" id="KW-1185">Reference proteome</keyword>
<dbReference type="PANTHER" id="PTHR46796:SF13">
    <property type="entry name" value="HTH-TYPE TRANSCRIPTIONAL ACTIVATOR RHAS"/>
    <property type="match status" value="1"/>
</dbReference>
<dbReference type="EMBL" id="RLIH01000002">
    <property type="protein sequence ID" value="RVU55476.1"/>
    <property type="molecule type" value="Genomic_DNA"/>
</dbReference>
<dbReference type="AlphaFoldDB" id="A0A437S8Q4"/>
<evidence type="ECO:0000256" key="3">
    <source>
        <dbReference type="ARBA" id="ARBA00023163"/>
    </source>
</evidence>
<dbReference type="InterPro" id="IPR050204">
    <property type="entry name" value="AraC_XylS_family_regulators"/>
</dbReference>
<keyword evidence="3" id="KW-0804">Transcription</keyword>
<dbReference type="GO" id="GO:0043565">
    <property type="term" value="F:sequence-specific DNA binding"/>
    <property type="evidence" value="ECO:0007669"/>
    <property type="project" value="InterPro"/>
</dbReference>